<evidence type="ECO:0000256" key="2">
    <source>
        <dbReference type="SAM" id="SignalP"/>
    </source>
</evidence>
<evidence type="ECO:0000256" key="1">
    <source>
        <dbReference type="SAM" id="MobiDB-lite"/>
    </source>
</evidence>
<reference evidence="3 4" key="1">
    <citation type="journal article" date="2020" name="Antonie Van Leeuwenhoek">
        <title>Rhodopirellula heiligendammensis sp. nov., Rhodopirellula pilleata sp. nov., and Rhodopirellula solitaria sp. nov. isolated from natural or artificial marine surfaces in Northern Germany and California, USA, and emended description of the genus Rhodopirellula.</title>
        <authorList>
            <person name="Kallscheuer N."/>
            <person name="Wiegand S."/>
            <person name="Jogler M."/>
            <person name="Boedeker C."/>
            <person name="Peeters S.H."/>
            <person name="Rast P."/>
            <person name="Heuer A."/>
            <person name="Jetten M.S.M."/>
            <person name="Rohde M."/>
            <person name="Jogler C."/>
        </authorList>
    </citation>
    <scope>NUCLEOTIDE SEQUENCE [LARGE SCALE GENOMIC DNA]</scope>
    <source>
        <strain evidence="3 4">Poly21</strain>
    </source>
</reference>
<evidence type="ECO:0008006" key="5">
    <source>
        <dbReference type="Google" id="ProtNLM"/>
    </source>
</evidence>
<dbReference type="PROSITE" id="PS51257">
    <property type="entry name" value="PROKAR_LIPOPROTEIN"/>
    <property type="match status" value="1"/>
</dbReference>
<accession>A0A5C6BX91</accession>
<protein>
    <recommendedName>
        <fullName evidence="5">Secreted protein</fullName>
    </recommendedName>
</protein>
<dbReference type="Proteomes" id="UP000319908">
    <property type="component" value="Unassembled WGS sequence"/>
</dbReference>
<dbReference type="AlphaFoldDB" id="A0A5C6BX91"/>
<comment type="caution">
    <text evidence="3">The sequence shown here is derived from an EMBL/GenBank/DDBJ whole genome shotgun (WGS) entry which is preliminary data.</text>
</comment>
<evidence type="ECO:0000313" key="3">
    <source>
        <dbReference type="EMBL" id="TWU16131.1"/>
    </source>
</evidence>
<feature type="region of interest" description="Disordered" evidence="1">
    <location>
        <begin position="39"/>
        <end position="58"/>
    </location>
</feature>
<feature type="signal peptide" evidence="2">
    <location>
        <begin position="1"/>
        <end position="20"/>
    </location>
</feature>
<feature type="compositionally biased region" description="Low complexity" evidence="1">
    <location>
        <begin position="48"/>
        <end position="58"/>
    </location>
</feature>
<gene>
    <name evidence="3" type="ORF">Poly21_33360</name>
</gene>
<sequence length="58" mass="6525">MKKSWIVSALVLLTTNFAVGCSDSENRKVEAPVLDAAEQQKEYDDYDQQQAAANKDYK</sequence>
<proteinExistence type="predicted"/>
<keyword evidence="4" id="KW-1185">Reference proteome</keyword>
<name>A0A5C6BX91_9BACT</name>
<keyword evidence="2" id="KW-0732">Signal</keyword>
<organism evidence="3 4">
    <name type="scientific">Allorhodopirellula heiligendammensis</name>
    <dbReference type="NCBI Taxonomy" id="2714739"/>
    <lineage>
        <taxon>Bacteria</taxon>
        <taxon>Pseudomonadati</taxon>
        <taxon>Planctomycetota</taxon>
        <taxon>Planctomycetia</taxon>
        <taxon>Pirellulales</taxon>
        <taxon>Pirellulaceae</taxon>
        <taxon>Allorhodopirellula</taxon>
    </lineage>
</organism>
<evidence type="ECO:0000313" key="4">
    <source>
        <dbReference type="Proteomes" id="UP000319908"/>
    </source>
</evidence>
<dbReference type="EMBL" id="SJPU01000002">
    <property type="protein sequence ID" value="TWU16131.1"/>
    <property type="molecule type" value="Genomic_DNA"/>
</dbReference>
<feature type="chain" id="PRO_5022688158" description="Secreted protein" evidence="2">
    <location>
        <begin position="21"/>
        <end position="58"/>
    </location>
</feature>
<dbReference type="RefSeq" id="WP_302119080.1">
    <property type="nucleotide sequence ID" value="NZ_SJPU01000002.1"/>
</dbReference>